<feature type="compositionally biased region" description="Basic residues" evidence="1">
    <location>
        <begin position="1"/>
        <end position="11"/>
    </location>
</feature>
<reference evidence="2 3" key="1">
    <citation type="submission" date="2018-04" db="EMBL/GenBank/DDBJ databases">
        <title>WGS assembly of Panicum hallii var. hallii HAL2.</title>
        <authorList>
            <person name="Lovell J."/>
            <person name="Jenkins J."/>
            <person name="Lowry D."/>
            <person name="Mamidi S."/>
            <person name="Sreedasyam A."/>
            <person name="Weng X."/>
            <person name="Barry K."/>
            <person name="Bonette J."/>
            <person name="Campitelli B."/>
            <person name="Daum C."/>
            <person name="Gordon S."/>
            <person name="Gould B."/>
            <person name="Lipzen A."/>
            <person name="MacQueen A."/>
            <person name="Palacio-Mejia J."/>
            <person name="Plott C."/>
            <person name="Shakirov E."/>
            <person name="Shu S."/>
            <person name="Yoshinaga Y."/>
            <person name="Zane M."/>
            <person name="Rokhsar D."/>
            <person name="Grimwood J."/>
            <person name="Schmutz J."/>
            <person name="Juenger T."/>
        </authorList>
    </citation>
    <scope>NUCLEOTIDE SEQUENCE [LARGE SCALE GENOMIC DNA]</scope>
    <source>
        <strain evidence="3">cv. HAL2</strain>
    </source>
</reference>
<feature type="region of interest" description="Disordered" evidence="1">
    <location>
        <begin position="1"/>
        <end position="21"/>
    </location>
</feature>
<accession>A0A2T7FBE4</accession>
<evidence type="ECO:0000256" key="1">
    <source>
        <dbReference type="SAM" id="MobiDB-lite"/>
    </source>
</evidence>
<dbReference type="Proteomes" id="UP000244336">
    <property type="component" value="Chromosome 1"/>
</dbReference>
<protein>
    <submittedName>
        <fullName evidence="2">Uncharacterized protein</fullName>
    </submittedName>
</protein>
<evidence type="ECO:0000313" key="3">
    <source>
        <dbReference type="Proteomes" id="UP000244336"/>
    </source>
</evidence>
<dbReference type="AlphaFoldDB" id="A0A2T7FBE4"/>
<gene>
    <name evidence="2" type="ORF">GQ55_1G367500</name>
</gene>
<keyword evidence="3" id="KW-1185">Reference proteome</keyword>
<organism evidence="2 3">
    <name type="scientific">Panicum hallii var. hallii</name>
    <dbReference type="NCBI Taxonomy" id="1504633"/>
    <lineage>
        <taxon>Eukaryota</taxon>
        <taxon>Viridiplantae</taxon>
        <taxon>Streptophyta</taxon>
        <taxon>Embryophyta</taxon>
        <taxon>Tracheophyta</taxon>
        <taxon>Spermatophyta</taxon>
        <taxon>Magnoliopsida</taxon>
        <taxon>Liliopsida</taxon>
        <taxon>Poales</taxon>
        <taxon>Poaceae</taxon>
        <taxon>PACMAD clade</taxon>
        <taxon>Panicoideae</taxon>
        <taxon>Panicodae</taxon>
        <taxon>Paniceae</taxon>
        <taxon>Panicinae</taxon>
        <taxon>Panicum</taxon>
        <taxon>Panicum sect. Panicum</taxon>
    </lineage>
</organism>
<dbReference type="Gramene" id="PUZ77398">
    <property type="protein sequence ID" value="PUZ77398"/>
    <property type="gene ID" value="GQ55_1G367500"/>
</dbReference>
<proteinExistence type="predicted"/>
<evidence type="ECO:0000313" key="2">
    <source>
        <dbReference type="EMBL" id="PUZ77398.1"/>
    </source>
</evidence>
<name>A0A2T7FBE4_9POAL</name>
<dbReference type="EMBL" id="CM009749">
    <property type="protein sequence ID" value="PUZ77398.1"/>
    <property type="molecule type" value="Genomic_DNA"/>
</dbReference>
<sequence>MVRARTWRRGRGSPPGSLGGAMHTWCGEALWVQAKVRANVR</sequence>